<evidence type="ECO:0000313" key="2">
    <source>
        <dbReference type="EMBL" id="AXR77021.1"/>
    </source>
</evidence>
<reference evidence="4" key="2">
    <citation type="submission" date="2018-02" db="EMBL/GenBank/DDBJ databases">
        <title>Phenotypic and genomic properties of facultatively anaerobic sulfur-reducing natronoarchaea from hypersaline soda lakes.</title>
        <authorList>
            <person name="Sorokin D.Y."/>
            <person name="Kublanov I.V."/>
            <person name="Roman P."/>
            <person name="Sinninghe Damste J.S."/>
            <person name="Golyshin P.N."/>
            <person name="Rojo D."/>
            <person name="Ciordia S."/>
            <person name="Mena M.D.C."/>
            <person name="Ferrer M."/>
            <person name="Messina E."/>
            <person name="Smedile F."/>
            <person name="La Spada G."/>
            <person name="La Cono V."/>
            <person name="Yakimov M.M."/>
        </authorList>
    </citation>
    <scope>NUCLEOTIDE SEQUENCE [LARGE SCALE GENOMIC DNA]</scope>
    <source>
        <strain evidence="4">AArc-Mg</strain>
    </source>
</reference>
<keyword evidence="4" id="KW-1185">Reference proteome</keyword>
<dbReference type="Proteomes" id="UP000258613">
    <property type="component" value="Chromosome"/>
</dbReference>
<feature type="transmembrane region" description="Helical" evidence="1">
    <location>
        <begin position="69"/>
        <end position="91"/>
    </location>
</feature>
<evidence type="ECO:0000256" key="1">
    <source>
        <dbReference type="SAM" id="Phobius"/>
    </source>
</evidence>
<evidence type="ECO:0000313" key="3">
    <source>
        <dbReference type="EMBL" id="AXR83013.1"/>
    </source>
</evidence>
<keyword evidence="1" id="KW-0472">Membrane</keyword>
<evidence type="ECO:0000313" key="5">
    <source>
        <dbReference type="Proteomes" id="UP000258707"/>
    </source>
</evidence>
<dbReference type="AlphaFoldDB" id="A0A346PU18"/>
<evidence type="ECO:0008006" key="6">
    <source>
        <dbReference type="Google" id="ProtNLM"/>
    </source>
</evidence>
<sequence length="101" mass="10958">MRSAFFALWAIDLVAATLFFLVPYANELNPVTVLLYDLFGLPGVALAAVGYAGIVVTIGHYLSEPLDRLFVAAVVALYVVFVINNVILLVFRVAPITLVTM</sequence>
<dbReference type="Proteomes" id="UP000258707">
    <property type="component" value="Chromosome"/>
</dbReference>
<accession>A0A346PBX6</accession>
<keyword evidence="1" id="KW-1133">Transmembrane helix</keyword>
<feature type="transmembrane region" description="Helical" evidence="1">
    <location>
        <begin position="6"/>
        <end position="26"/>
    </location>
</feature>
<dbReference type="KEGG" id="nan:AArc1_0678"/>
<dbReference type="EMBL" id="CP027033">
    <property type="protein sequence ID" value="AXR83013.1"/>
    <property type="molecule type" value="Genomic_DNA"/>
</dbReference>
<gene>
    <name evidence="2" type="ORF">AArc1_0678</name>
    <name evidence="3" type="ORF">AArcMg_3025</name>
</gene>
<proteinExistence type="predicted"/>
<evidence type="ECO:0000313" key="4">
    <source>
        <dbReference type="Proteomes" id="UP000258613"/>
    </source>
</evidence>
<name>A0A346PU18_9EURY</name>
<reference evidence="5" key="1">
    <citation type="submission" date="2017-10" db="EMBL/GenBank/DDBJ databases">
        <title>Phenotypic and genomic properties of facultatively anaerobic sulfur-reducing natronoarchaea from hypersaline soda lakes.</title>
        <authorList>
            <person name="Sorokin D.Y."/>
            <person name="Kublanov I.V."/>
            <person name="Roman P."/>
            <person name="Sinninghe Damste J.S."/>
            <person name="Golyshin P.N."/>
            <person name="Rojo D."/>
            <person name="Ciordia S."/>
            <person name="Mena Md.C."/>
            <person name="Ferrer M."/>
            <person name="Messina E."/>
            <person name="Smedile F."/>
            <person name="La Spada G."/>
            <person name="La Cono V."/>
            <person name="Yakimov M.M."/>
        </authorList>
    </citation>
    <scope>NUCLEOTIDE SEQUENCE [LARGE SCALE GENOMIC DNA]</scope>
    <source>
        <strain evidence="5">AArc1</strain>
    </source>
</reference>
<feature type="transmembrane region" description="Helical" evidence="1">
    <location>
        <begin position="38"/>
        <end position="63"/>
    </location>
</feature>
<dbReference type="EMBL" id="CP024047">
    <property type="protein sequence ID" value="AXR77021.1"/>
    <property type="molecule type" value="Genomic_DNA"/>
</dbReference>
<organism evidence="3 4">
    <name type="scientific">Natrarchaeobaculum sulfurireducens</name>
    <dbReference type="NCBI Taxonomy" id="2044521"/>
    <lineage>
        <taxon>Archaea</taxon>
        <taxon>Methanobacteriati</taxon>
        <taxon>Methanobacteriota</taxon>
        <taxon>Stenosarchaea group</taxon>
        <taxon>Halobacteria</taxon>
        <taxon>Halobacteriales</taxon>
        <taxon>Natrialbaceae</taxon>
        <taxon>Natrarchaeobaculum</taxon>
    </lineage>
</organism>
<reference evidence="3" key="3">
    <citation type="journal article" date="2019" name="Int. J. Syst. Evol. Microbiol.">
        <title>Natronolimnobius sulfurireducens sp. nov. and Halalkaliarchaeum desulfuricum gen. nov., sp. nov., the first sulfur-respiring alkaliphilic haloarchaea from hypersaline alkaline lakes.</title>
        <authorList>
            <person name="Sorokin D.Y."/>
            <person name="Yakimov M."/>
            <person name="Messina E."/>
            <person name="Merkel A.Y."/>
            <person name="Bale N.J."/>
            <person name="Sinninghe Damste J.S."/>
        </authorList>
    </citation>
    <scope>NUCLEOTIDE SEQUENCE</scope>
    <source>
        <strain evidence="3">AArc-Mg</strain>
        <strain evidence="2">AArc1</strain>
    </source>
</reference>
<keyword evidence="1" id="KW-0812">Transmembrane</keyword>
<protein>
    <recommendedName>
        <fullName evidence="6">DUF5658 domain-containing protein</fullName>
    </recommendedName>
</protein>
<accession>A0A346PU18</accession>
<dbReference type="KEGG" id="nag:AArcMg_3025"/>